<accession>A0A381LG84</accession>
<reference evidence="1" key="1">
    <citation type="submission" date="2018-07" db="EMBL/GenBank/DDBJ databases">
        <authorList>
            <person name="Quirk P.G."/>
            <person name="Krulwich T.A."/>
        </authorList>
    </citation>
    <scope>NUCLEOTIDE SEQUENCE</scope>
    <source>
        <strain evidence="1">96224</strain>
    </source>
</reference>
<sequence>MRTANVYSISHLVSEVAESVSAGTLEWAGIHWISTDLACCTSLLNISTEY</sequence>
<dbReference type="AlphaFoldDB" id="A0A381LG84"/>
<protein>
    <submittedName>
        <fullName evidence="1">Bgt-20356</fullName>
    </submittedName>
</protein>
<name>A0A381LG84_BLUGR</name>
<evidence type="ECO:0000313" key="1">
    <source>
        <dbReference type="EMBL" id="SUZ12883.1"/>
    </source>
</evidence>
<organism evidence="1">
    <name type="scientific">Blumeria graminis f. sp. tritici 96224</name>
    <dbReference type="NCBI Taxonomy" id="1268274"/>
    <lineage>
        <taxon>Eukaryota</taxon>
        <taxon>Fungi</taxon>
        <taxon>Dikarya</taxon>
        <taxon>Ascomycota</taxon>
        <taxon>Pezizomycotina</taxon>
        <taxon>Leotiomycetes</taxon>
        <taxon>Erysiphales</taxon>
        <taxon>Erysiphaceae</taxon>
        <taxon>Blumeria</taxon>
    </lineage>
</organism>
<dbReference type="EMBL" id="UIGY01000205">
    <property type="protein sequence ID" value="SUZ12883.1"/>
    <property type="molecule type" value="Genomic_DNA"/>
</dbReference>
<proteinExistence type="predicted"/>
<gene>
    <name evidence="1" type="ORF">BGT96224V2_LOCUS6017</name>
</gene>